<dbReference type="GO" id="GO:0004197">
    <property type="term" value="F:cysteine-type endopeptidase activity"/>
    <property type="evidence" value="ECO:0007669"/>
    <property type="project" value="TreeGrafter"/>
</dbReference>
<dbReference type="PANTHER" id="PTHR12000">
    <property type="entry name" value="HEMOGLOBINASE FAMILY MEMBER"/>
    <property type="match status" value="1"/>
</dbReference>
<keyword evidence="3" id="KW-1185">Reference proteome</keyword>
<dbReference type="PRINTS" id="PR00776">
    <property type="entry name" value="HEMOGLOBNASE"/>
</dbReference>
<evidence type="ECO:0000313" key="2">
    <source>
        <dbReference type="EMBL" id="GFY69769.1"/>
    </source>
</evidence>
<dbReference type="PANTHER" id="PTHR12000:SF42">
    <property type="entry name" value="LEGUMAIN"/>
    <property type="match status" value="1"/>
</dbReference>
<dbReference type="Proteomes" id="UP000886998">
    <property type="component" value="Unassembled WGS sequence"/>
</dbReference>
<sequence>MLNELYVDDLINSTFDATEALQLSEEMIHILSEVGMNLRRWATNSTTLHKAWKRANIDCRKTSEESGVPKDYTGEDVTPKNFMAVLKGDEKTLAGVGIGKVRKSGPSDHVFVYFADHGAPGLIVFPEDELSAKDLNRTINYMYENNMYGKMVIYIEVCKSGSMFENILLNNINVYATTAPNSEESSYACYFDDKRGTYLGNSYSAHWMEDSDQDVLTTETLQKQYKIVKKEITESHAQEFGNMSIAQLHVSEEKAPRHLWRLRRIIEIHKGRDGKIRSATIETSTGIMKRHVQLLYNLEIVNNE</sequence>
<organism evidence="2 3">
    <name type="scientific">Trichonephila inaurata madagascariensis</name>
    <dbReference type="NCBI Taxonomy" id="2747483"/>
    <lineage>
        <taxon>Eukaryota</taxon>
        <taxon>Metazoa</taxon>
        <taxon>Ecdysozoa</taxon>
        <taxon>Arthropoda</taxon>
        <taxon>Chelicerata</taxon>
        <taxon>Arachnida</taxon>
        <taxon>Araneae</taxon>
        <taxon>Araneomorphae</taxon>
        <taxon>Entelegynae</taxon>
        <taxon>Araneoidea</taxon>
        <taxon>Nephilidae</taxon>
        <taxon>Trichonephila</taxon>
        <taxon>Trichonephila inaurata</taxon>
    </lineage>
</organism>
<name>A0A8X7CEZ6_9ARAC</name>
<accession>A0A8X7CEZ6</accession>
<dbReference type="Gene3D" id="3.40.50.1460">
    <property type="match status" value="1"/>
</dbReference>
<evidence type="ECO:0000256" key="1">
    <source>
        <dbReference type="ARBA" id="ARBA00009941"/>
    </source>
</evidence>
<dbReference type="EMBL" id="BMAV01017799">
    <property type="protein sequence ID" value="GFY69769.1"/>
    <property type="molecule type" value="Genomic_DNA"/>
</dbReference>
<comment type="similarity">
    <text evidence="1">Belongs to the peptidase C13 family.</text>
</comment>
<dbReference type="GO" id="GO:0005773">
    <property type="term" value="C:vacuole"/>
    <property type="evidence" value="ECO:0007669"/>
    <property type="project" value="GOC"/>
</dbReference>
<dbReference type="GO" id="GO:0006624">
    <property type="term" value="P:vacuolar protein processing"/>
    <property type="evidence" value="ECO:0007669"/>
    <property type="project" value="TreeGrafter"/>
</dbReference>
<proteinExistence type="inferred from homology"/>
<dbReference type="GO" id="GO:0051603">
    <property type="term" value="P:proteolysis involved in protein catabolic process"/>
    <property type="evidence" value="ECO:0007669"/>
    <property type="project" value="TreeGrafter"/>
</dbReference>
<dbReference type="AlphaFoldDB" id="A0A8X7CEZ6"/>
<dbReference type="InterPro" id="IPR001096">
    <property type="entry name" value="Peptidase_C13"/>
</dbReference>
<reference evidence="2" key="1">
    <citation type="submission" date="2020-08" db="EMBL/GenBank/DDBJ databases">
        <title>Multicomponent nature underlies the extraordinary mechanical properties of spider dragline silk.</title>
        <authorList>
            <person name="Kono N."/>
            <person name="Nakamura H."/>
            <person name="Mori M."/>
            <person name="Yoshida Y."/>
            <person name="Ohtoshi R."/>
            <person name="Malay A.D."/>
            <person name="Moran D.A.P."/>
            <person name="Tomita M."/>
            <person name="Numata K."/>
            <person name="Arakawa K."/>
        </authorList>
    </citation>
    <scope>NUCLEOTIDE SEQUENCE</scope>
</reference>
<evidence type="ECO:0000313" key="3">
    <source>
        <dbReference type="Proteomes" id="UP000886998"/>
    </source>
</evidence>
<gene>
    <name evidence="2" type="primary">LGMN</name>
    <name evidence="2" type="ORF">TNIN_169521</name>
</gene>
<dbReference type="OrthoDB" id="192611at2759"/>
<protein>
    <submittedName>
        <fullName evidence="2">Legumain</fullName>
    </submittedName>
</protein>
<dbReference type="Pfam" id="PF01650">
    <property type="entry name" value="Peptidase_C13"/>
    <property type="match status" value="1"/>
</dbReference>
<comment type="caution">
    <text evidence="2">The sequence shown here is derived from an EMBL/GenBank/DDBJ whole genome shotgun (WGS) entry which is preliminary data.</text>
</comment>